<feature type="region of interest" description="Disordered" evidence="1">
    <location>
        <begin position="300"/>
        <end position="342"/>
    </location>
</feature>
<evidence type="ECO:0000313" key="2">
    <source>
        <dbReference type="EMBL" id="CAJ1379721.1"/>
    </source>
</evidence>
<feature type="compositionally biased region" description="Basic and acidic residues" evidence="1">
    <location>
        <begin position="11"/>
        <end position="23"/>
    </location>
</feature>
<feature type="compositionally biased region" description="Polar residues" evidence="1">
    <location>
        <begin position="391"/>
        <end position="401"/>
    </location>
</feature>
<evidence type="ECO:0000256" key="1">
    <source>
        <dbReference type="SAM" id="MobiDB-lite"/>
    </source>
</evidence>
<accession>A0AA36I3M8</accession>
<feature type="compositionally biased region" description="Acidic residues" evidence="1">
    <location>
        <begin position="308"/>
        <end position="325"/>
    </location>
</feature>
<evidence type="ECO:0000313" key="3">
    <source>
        <dbReference type="Proteomes" id="UP001178507"/>
    </source>
</evidence>
<dbReference type="SUPFAM" id="SSF56399">
    <property type="entry name" value="ADP-ribosylation"/>
    <property type="match status" value="1"/>
</dbReference>
<protein>
    <submittedName>
        <fullName evidence="2">Uncharacterized protein</fullName>
    </submittedName>
</protein>
<organism evidence="2 3">
    <name type="scientific">Effrenium voratum</name>
    <dbReference type="NCBI Taxonomy" id="2562239"/>
    <lineage>
        <taxon>Eukaryota</taxon>
        <taxon>Sar</taxon>
        <taxon>Alveolata</taxon>
        <taxon>Dinophyceae</taxon>
        <taxon>Suessiales</taxon>
        <taxon>Symbiodiniaceae</taxon>
        <taxon>Effrenium</taxon>
    </lineage>
</organism>
<reference evidence="2" key="1">
    <citation type="submission" date="2023-08" db="EMBL/GenBank/DDBJ databases">
        <authorList>
            <person name="Chen Y."/>
            <person name="Shah S."/>
            <person name="Dougan E. K."/>
            <person name="Thang M."/>
            <person name="Chan C."/>
        </authorList>
    </citation>
    <scope>NUCLEOTIDE SEQUENCE</scope>
</reference>
<comment type="caution">
    <text evidence="2">The sequence shown here is derived from an EMBL/GenBank/DDBJ whole genome shotgun (WGS) entry which is preliminary data.</text>
</comment>
<keyword evidence="3" id="KW-1185">Reference proteome</keyword>
<feature type="compositionally biased region" description="Polar residues" evidence="1">
    <location>
        <begin position="429"/>
        <end position="446"/>
    </location>
</feature>
<name>A0AA36I3M8_9DINO</name>
<dbReference type="AlphaFoldDB" id="A0AA36I3M8"/>
<dbReference type="EMBL" id="CAUJNA010000654">
    <property type="protein sequence ID" value="CAJ1379721.1"/>
    <property type="molecule type" value="Genomic_DNA"/>
</dbReference>
<sequence length="504" mass="56983">MVHQQAPPNAEAKDSAEDGHGEAESCLPDGDETDAKETCEQTDAKETWDQTDAEDSQMVDQSSERNAAADEIMAEEIDESVQDALQHAAAGREDLVIQWREVCKPRRAGAVAAQRKGSRKDFEGLFEQWLQARDLQGTLVHDRYENGWKVYNYTKEPAVKWDDTWDVAFHGTWWYSVWMVLATGVFLESNDRDKGHDFWEPGVYCSPNLSTARWYARPHILFGDGVYHRIIFELRVNTAKRIRNRQRGGVQWIFKPDAVSLHSIWVQRNAPPKNGEERINTWDPDLEARPFQLPTVDPVVNSRIGEFSDTEPDEIGEEEPDEEDPLPPHLASSNQSQDRLVPPAMATPSYFVQWRQRGYNGYRAPPTIAPTNAYAMNGKQDMPAVIPSGGMSRSSYAQRSSPYPLLSPTGWQRTSNPTRPTPAGHRSMSEMSVNPTWGSRVSQSQLRPAASFSMPTQPPPPPKAKAEEIPDPIDPFQEDFDKCAHTWVAPLKLPPRVPVRRQCR</sequence>
<feature type="region of interest" description="Disordered" evidence="1">
    <location>
        <begin position="390"/>
        <end position="478"/>
    </location>
</feature>
<gene>
    <name evidence="2" type="ORF">EVOR1521_LOCUS7885</name>
</gene>
<feature type="compositionally biased region" description="Polar residues" evidence="1">
    <location>
        <begin position="409"/>
        <end position="418"/>
    </location>
</feature>
<dbReference type="Proteomes" id="UP001178507">
    <property type="component" value="Unassembled WGS sequence"/>
</dbReference>
<proteinExistence type="predicted"/>
<feature type="compositionally biased region" description="Basic and acidic residues" evidence="1">
    <location>
        <begin position="33"/>
        <end position="48"/>
    </location>
</feature>
<feature type="region of interest" description="Disordered" evidence="1">
    <location>
        <begin position="1"/>
        <end position="66"/>
    </location>
</feature>